<evidence type="ECO:0000256" key="3">
    <source>
        <dbReference type="ARBA" id="ARBA00022679"/>
    </source>
</evidence>
<dbReference type="SUPFAM" id="SSF53335">
    <property type="entry name" value="S-adenosyl-L-methionine-dependent methyltransferases"/>
    <property type="match status" value="1"/>
</dbReference>
<evidence type="ECO:0000256" key="2">
    <source>
        <dbReference type="ARBA" id="ARBA00022603"/>
    </source>
</evidence>
<dbReference type="Pfam" id="PF02384">
    <property type="entry name" value="N6_Mtase"/>
    <property type="match status" value="1"/>
</dbReference>
<dbReference type="InterPro" id="IPR003356">
    <property type="entry name" value="DNA_methylase_A-5"/>
</dbReference>
<dbReference type="InterPro" id="IPR050953">
    <property type="entry name" value="N4_N6_ade-DNA_methylase"/>
</dbReference>
<comment type="caution">
    <text evidence="8">The sequence shown here is derived from an EMBL/GenBank/DDBJ whole genome shotgun (WGS) entry which is preliminary data.</text>
</comment>
<comment type="catalytic activity">
    <reaction evidence="4">
        <text>a 2'-deoxyadenosine in DNA + S-adenosyl-L-methionine = an N(6)-methyl-2'-deoxyadenosine in DNA + S-adenosyl-L-homocysteine + H(+)</text>
        <dbReference type="Rhea" id="RHEA:15197"/>
        <dbReference type="Rhea" id="RHEA-COMP:12418"/>
        <dbReference type="Rhea" id="RHEA-COMP:12419"/>
        <dbReference type="ChEBI" id="CHEBI:15378"/>
        <dbReference type="ChEBI" id="CHEBI:57856"/>
        <dbReference type="ChEBI" id="CHEBI:59789"/>
        <dbReference type="ChEBI" id="CHEBI:90615"/>
        <dbReference type="ChEBI" id="CHEBI:90616"/>
        <dbReference type="EC" id="2.1.1.72"/>
    </reaction>
</comment>
<dbReference type="Gene3D" id="3.40.50.150">
    <property type="entry name" value="Vaccinia Virus protein VP39"/>
    <property type="match status" value="1"/>
</dbReference>
<gene>
    <name evidence="8" type="ORF">ACFFRI_19185</name>
</gene>
<dbReference type="InterPro" id="IPR041635">
    <property type="entry name" value="Type_ISP_LLaBIII_C"/>
</dbReference>
<feature type="domain" description="Type ISP restriction-modification enzyme LLaBIII C-terminal specificity" evidence="7">
    <location>
        <begin position="691"/>
        <end position="1038"/>
    </location>
</feature>
<protein>
    <recommendedName>
        <fullName evidence="1">site-specific DNA-methyltransferase (adenine-specific)</fullName>
        <ecNumber evidence="1">2.1.1.72</ecNumber>
    </recommendedName>
</protein>
<evidence type="ECO:0000313" key="8">
    <source>
        <dbReference type="EMBL" id="MFB9315181.1"/>
    </source>
</evidence>
<keyword evidence="9" id="KW-1185">Reference proteome</keyword>
<reference evidence="8 9" key="1">
    <citation type="submission" date="2024-09" db="EMBL/GenBank/DDBJ databases">
        <authorList>
            <person name="Sun Q."/>
            <person name="Mori K."/>
        </authorList>
    </citation>
    <scope>NUCLEOTIDE SEQUENCE [LARGE SCALE GENOMIC DNA]</scope>
    <source>
        <strain evidence="8 9">JCM 9626</strain>
    </source>
</reference>
<evidence type="ECO:0000256" key="5">
    <source>
        <dbReference type="SAM" id="MobiDB-lite"/>
    </source>
</evidence>
<proteinExistence type="predicted"/>
<keyword evidence="2" id="KW-0489">Methyltransferase</keyword>
<sequence>MTFADLVATYGQEARQRLSGTGQAEASLVTPITNLIEEAGRALNLTVTAHNEVAELEGSVRPDFGVVVNGALIGHIELKAPGVSLDPNTYGATTHNARQWQRLKELPNLLHTNGTEFRLWRYGELVDMPVIVHTGDLANHTGTLTAPGRLELVINIFLQWQPVPITSVAKLVDTLAPLARLLREEVADAVKAERRAIRSGADASTMPFTGIAKDWRRLLFPQAKDDEFADGFSQTVVFALLLALSEGIEIENGSIFDVARALENNHTVMGRALNLLTEHVAGTPTWSAIEIIIRVLSATDWTRLERRGESLYLHLYEDFLARYDPEKRKKSGSYYTPVEVVDSMVRLTDIALKDYLGKAEGLRNPNVSIIDPAMGTGTYPLSILRHVASSASTQYGPGAASEAVSSAVQRLYGIELQSGPYSVAELRVSAAINEAGASHPRDGLNLYVADTLEDPFVASDDDLPFTAQLIARQRQQANRMKRERNIQVCIGNPPYKDHAGGAGGWVENGTDPVTGDHPLDAFKLDGNGGHERHLSNLYAYFWRWATWKVFESTNTPDVTDGGNGIVNFITAAGYLAGPGFRGMREYLRRTCSHGWIINITPEGKQPPPANAVFAIETPVVIGIFLRREGTDPNTPADIKYIDLHGTRQNKFDQLASLTFDDNRWVSTRDGWTAPLTPAPNDDWDTYPAADDLLPWRRNGIMAGRGWIYAPDPTVLEERLRDLVNETNPETKAAKFVEQRDATLTKVKAPLGGPGTEQNSTTPFNSIPMLTEAHTVRCGYRFLDRQWVVADSRLINQPSPTLWEGRIPGQVFAVELHSEHPRQGPGLVYSSLIPDVHHFRGSGGGRTLPLLHPDGTPNTAPGLHSALTRHLSTPVTGSDIFDYAAGIAGHTGYLAQFDEQLRTPGIRIPITTDPTLWNKARILGRHIQWLHTYGEAGSHPDRYTDVRDPALGPHPVYATSVGNAMPDAWRYDPTTSTLHLGAGTWTGLLPEAAEYTVGGARILDSWLDFRLAKPKKKYRSPLDHINATQWPNDWSHELSNLLAILNQIVVVEEDMAQCLAEVLAGPLLTRDELEDDDVQWPISDSDPLHNPRQSMSGTLLADTAPELPQA</sequence>
<evidence type="ECO:0000259" key="7">
    <source>
        <dbReference type="Pfam" id="PF18135"/>
    </source>
</evidence>
<dbReference type="PANTHER" id="PTHR33841">
    <property type="entry name" value="DNA METHYLTRANSFERASE YEEA-RELATED"/>
    <property type="match status" value="1"/>
</dbReference>
<dbReference type="Pfam" id="PF18135">
    <property type="entry name" value="Type_ISP_C"/>
    <property type="match status" value="1"/>
</dbReference>
<dbReference type="EMBL" id="JBHMDG010000030">
    <property type="protein sequence ID" value="MFB9315181.1"/>
    <property type="molecule type" value="Genomic_DNA"/>
</dbReference>
<feature type="region of interest" description="Disordered" evidence="5">
    <location>
        <begin position="1077"/>
        <end position="1109"/>
    </location>
</feature>
<evidence type="ECO:0000256" key="4">
    <source>
        <dbReference type="ARBA" id="ARBA00047942"/>
    </source>
</evidence>
<organism evidence="8 9">
    <name type="scientific">Nocardioides plantarum</name>
    <dbReference type="NCBI Taxonomy" id="29299"/>
    <lineage>
        <taxon>Bacteria</taxon>
        <taxon>Bacillati</taxon>
        <taxon>Actinomycetota</taxon>
        <taxon>Actinomycetes</taxon>
        <taxon>Propionibacteriales</taxon>
        <taxon>Nocardioidaceae</taxon>
        <taxon>Nocardioides</taxon>
    </lineage>
</organism>
<dbReference type="PANTHER" id="PTHR33841:SF1">
    <property type="entry name" value="DNA METHYLTRANSFERASE A"/>
    <property type="match status" value="1"/>
</dbReference>
<name>A0ABV5KEL9_9ACTN</name>
<dbReference type="RefSeq" id="WP_140008884.1">
    <property type="nucleotide sequence ID" value="NZ_JBHMDG010000030.1"/>
</dbReference>
<evidence type="ECO:0000313" key="9">
    <source>
        <dbReference type="Proteomes" id="UP001589750"/>
    </source>
</evidence>
<feature type="domain" description="DNA methylase adenine-specific" evidence="6">
    <location>
        <begin position="314"/>
        <end position="498"/>
    </location>
</feature>
<dbReference type="Proteomes" id="UP001589750">
    <property type="component" value="Unassembled WGS sequence"/>
</dbReference>
<dbReference type="InterPro" id="IPR029063">
    <property type="entry name" value="SAM-dependent_MTases_sf"/>
</dbReference>
<dbReference type="EC" id="2.1.1.72" evidence="1"/>
<evidence type="ECO:0000256" key="1">
    <source>
        <dbReference type="ARBA" id="ARBA00011900"/>
    </source>
</evidence>
<accession>A0ABV5KEL9</accession>
<evidence type="ECO:0000259" key="6">
    <source>
        <dbReference type="Pfam" id="PF02384"/>
    </source>
</evidence>
<dbReference type="PRINTS" id="PR00507">
    <property type="entry name" value="N12N6MTFRASE"/>
</dbReference>
<keyword evidence="3" id="KW-0808">Transferase</keyword>